<accession>A0A151QQ85</accession>
<protein>
    <recommendedName>
        <fullName evidence="4">Reverse transcriptase zinc-binding domain-containing protein</fullName>
    </recommendedName>
</protein>
<name>A0A151QQ85_CAJCA</name>
<keyword evidence="3" id="KW-1185">Reference proteome</keyword>
<evidence type="ECO:0000313" key="3">
    <source>
        <dbReference type="Proteomes" id="UP000075243"/>
    </source>
</evidence>
<evidence type="ECO:0000313" key="2">
    <source>
        <dbReference type="EMBL" id="KYP32474.1"/>
    </source>
</evidence>
<evidence type="ECO:0008006" key="4">
    <source>
        <dbReference type="Google" id="ProtNLM"/>
    </source>
</evidence>
<dbReference type="Gramene" id="C.cajan_42277.t">
    <property type="protein sequence ID" value="C.cajan_42277.t"/>
    <property type="gene ID" value="C.cajan_42277"/>
</dbReference>
<evidence type="ECO:0000313" key="1">
    <source>
        <dbReference type="EMBL" id="KYP32471.1"/>
    </source>
</evidence>
<dbReference type="Gramene" id="C.cajan_42280.t">
    <property type="protein sequence ID" value="C.cajan_42280.t"/>
    <property type="gene ID" value="C.cajan_42280"/>
</dbReference>
<dbReference type="EMBL" id="KQ485263">
    <property type="protein sequence ID" value="KYP32471.1"/>
    <property type="molecule type" value="Genomic_DNA"/>
</dbReference>
<gene>
    <name evidence="1" type="ORF">KK1_046846</name>
    <name evidence="2" type="ORF">KK1_046849</name>
</gene>
<dbReference type="AlphaFoldDB" id="A0A151QQ85"/>
<proteinExistence type="predicted"/>
<dbReference type="Proteomes" id="UP000075243">
    <property type="component" value="Unassembled WGS sequence"/>
</dbReference>
<reference evidence="1 3" key="1">
    <citation type="journal article" date="2012" name="Nat. Biotechnol.">
        <title>Draft genome sequence of pigeonpea (Cajanus cajan), an orphan legume crop of resource-poor farmers.</title>
        <authorList>
            <person name="Varshney R.K."/>
            <person name="Chen W."/>
            <person name="Li Y."/>
            <person name="Bharti A.K."/>
            <person name="Saxena R.K."/>
            <person name="Schlueter J.A."/>
            <person name="Donoghue M.T."/>
            <person name="Azam S."/>
            <person name="Fan G."/>
            <person name="Whaley A.M."/>
            <person name="Farmer A.D."/>
            <person name="Sheridan J."/>
            <person name="Iwata A."/>
            <person name="Tuteja R."/>
            <person name="Penmetsa R.V."/>
            <person name="Wu W."/>
            <person name="Upadhyaya H.D."/>
            <person name="Yang S.P."/>
            <person name="Shah T."/>
            <person name="Saxena K.B."/>
            <person name="Michael T."/>
            <person name="McCombie W.R."/>
            <person name="Yang B."/>
            <person name="Zhang G."/>
            <person name="Yang H."/>
            <person name="Wang J."/>
            <person name="Spillane C."/>
            <person name="Cook D.R."/>
            <person name="May G.D."/>
            <person name="Xu X."/>
            <person name="Jackson S.A."/>
        </authorList>
    </citation>
    <scope>NUCLEOTIDE SEQUENCE [LARGE SCALE GENOMIC DNA]</scope>
    <source>
        <strain evidence="3">cv. Asha</strain>
    </source>
</reference>
<organism evidence="1 3">
    <name type="scientific">Cajanus cajan</name>
    <name type="common">Pigeon pea</name>
    <name type="synonym">Cajanus indicus</name>
    <dbReference type="NCBI Taxonomy" id="3821"/>
    <lineage>
        <taxon>Eukaryota</taxon>
        <taxon>Viridiplantae</taxon>
        <taxon>Streptophyta</taxon>
        <taxon>Embryophyta</taxon>
        <taxon>Tracheophyta</taxon>
        <taxon>Spermatophyta</taxon>
        <taxon>Magnoliopsida</taxon>
        <taxon>eudicotyledons</taxon>
        <taxon>Gunneridae</taxon>
        <taxon>Pentapetalae</taxon>
        <taxon>rosids</taxon>
        <taxon>fabids</taxon>
        <taxon>Fabales</taxon>
        <taxon>Fabaceae</taxon>
        <taxon>Papilionoideae</taxon>
        <taxon>50 kb inversion clade</taxon>
        <taxon>NPAAA clade</taxon>
        <taxon>indigoferoid/millettioid clade</taxon>
        <taxon>Phaseoleae</taxon>
        <taxon>Cajanus</taxon>
    </lineage>
</organism>
<sequence>MKIFLWRALRGCLPTRLNLHRRHVPCTMLCATCNVAKDIWIATRFWPKISQVIADNDGIQQAIFQLLQCLSLSEAIDLLCLMWGIWCMRNFKLWNNKVTPPHIVFFLARQRIIEWIAT</sequence>
<dbReference type="EMBL" id="KQ485263">
    <property type="protein sequence ID" value="KYP32474.1"/>
    <property type="molecule type" value="Genomic_DNA"/>
</dbReference>